<dbReference type="GO" id="GO:0008270">
    <property type="term" value="F:zinc ion binding"/>
    <property type="evidence" value="ECO:0007669"/>
    <property type="project" value="UniProtKB-KW"/>
</dbReference>
<keyword evidence="1" id="KW-0862">Zinc</keyword>
<feature type="domain" description="C2H2-type" evidence="3">
    <location>
        <begin position="360"/>
        <end position="383"/>
    </location>
</feature>
<feature type="compositionally biased region" description="Basic and acidic residues" evidence="2">
    <location>
        <begin position="244"/>
        <end position="259"/>
    </location>
</feature>
<dbReference type="SUPFAM" id="SSF57667">
    <property type="entry name" value="beta-beta-alpha zinc fingers"/>
    <property type="match status" value="1"/>
</dbReference>
<feature type="compositionally biased region" description="Acidic residues" evidence="2">
    <location>
        <begin position="288"/>
        <end position="301"/>
    </location>
</feature>
<dbReference type="InterPro" id="IPR036236">
    <property type="entry name" value="Znf_C2H2_sf"/>
</dbReference>
<feature type="compositionally biased region" description="Basic and acidic residues" evidence="2">
    <location>
        <begin position="224"/>
        <end position="236"/>
    </location>
</feature>
<dbReference type="InterPro" id="IPR013087">
    <property type="entry name" value="Znf_C2H2_type"/>
</dbReference>
<feature type="compositionally biased region" description="Acidic residues" evidence="2">
    <location>
        <begin position="195"/>
        <end position="205"/>
    </location>
</feature>
<evidence type="ECO:0000313" key="4">
    <source>
        <dbReference type="Proteomes" id="UP001652741"/>
    </source>
</evidence>
<keyword evidence="4" id="KW-1185">Reference proteome</keyword>
<reference evidence="5" key="1">
    <citation type="submission" date="2025-08" db="UniProtKB">
        <authorList>
            <consortium name="RefSeq"/>
        </authorList>
    </citation>
    <scope>IDENTIFICATION</scope>
</reference>
<dbReference type="Gene3D" id="3.30.160.60">
    <property type="entry name" value="Classic Zinc Finger"/>
    <property type="match status" value="1"/>
</dbReference>
<keyword evidence="1" id="KW-0479">Metal-binding</keyword>
<feature type="domain" description="C2H2-type" evidence="3">
    <location>
        <begin position="331"/>
        <end position="359"/>
    </location>
</feature>
<dbReference type="InterPro" id="IPR039330">
    <property type="entry name" value="CAMP"/>
</dbReference>
<organism evidence="4 5">
    <name type="scientific">Salmo salar</name>
    <name type="common">Atlantic salmon</name>
    <dbReference type="NCBI Taxonomy" id="8030"/>
    <lineage>
        <taxon>Eukaryota</taxon>
        <taxon>Metazoa</taxon>
        <taxon>Chordata</taxon>
        <taxon>Craniata</taxon>
        <taxon>Vertebrata</taxon>
        <taxon>Euteleostomi</taxon>
        <taxon>Actinopterygii</taxon>
        <taxon>Neopterygii</taxon>
        <taxon>Teleostei</taxon>
        <taxon>Protacanthopterygii</taxon>
        <taxon>Salmoniformes</taxon>
        <taxon>Salmonidae</taxon>
        <taxon>Salmoninae</taxon>
        <taxon>Salmo</taxon>
    </lineage>
</organism>
<evidence type="ECO:0000256" key="2">
    <source>
        <dbReference type="SAM" id="MobiDB-lite"/>
    </source>
</evidence>
<dbReference type="GeneID" id="106574666"/>
<protein>
    <submittedName>
        <fullName evidence="5">Chromosome alignment-maintaining phosphoprotein 1 isoform X1</fullName>
    </submittedName>
</protein>
<dbReference type="PROSITE" id="PS50157">
    <property type="entry name" value="ZINC_FINGER_C2H2_2"/>
    <property type="match status" value="2"/>
</dbReference>
<sequence length="427" mass="48112">MDYSVIQNSREPKRELQSMEAVMEVEVKESETAMMGFKESTEATMGVKESISAAMDVKESMSAMMEVNESESKEAIVDIRESQGAVMELKRPSSSSGGQGRDRDRESDSYLQHLQCPHCLLQCKSHCSYLIHIAKIHPSRLDDTPVGRLGNAIFYQRTARLFHCSVCFHTAREFPRLYDHLLTCHCLSGKGQGEGGEEGGEEGEGDERRGEGGEEQEGISVDVLSKDSSHPPSEPKAEDEDEDKGGVKQEEEGRKRGLEEMEGGEDNEEDSRSAGSPMKRKRSSTAGSEEDDHDEEEEEELQTNNNKKSDKHKKQEEAFLTKYIQRQGGRYNCRLCGKRSKMKGHAIYHVSYKHDVPKPYCCKECSKAFILEYSLLNHIYHNHRQGMYRCLFCPFSSDVVWGIKRHGNRCNARSGEGEEGEGSNGEE</sequence>
<keyword evidence="1" id="KW-0863">Zinc-finger</keyword>
<dbReference type="SMART" id="SM00355">
    <property type="entry name" value="ZnF_C2H2"/>
    <property type="match status" value="4"/>
</dbReference>
<dbReference type="PANTHER" id="PTHR37354">
    <property type="entry name" value="CHROMOSOME ALIGNMENT-MAINTAINING PHOSPHOPROTEIN 1"/>
    <property type="match status" value="1"/>
</dbReference>
<proteinExistence type="predicted"/>
<dbReference type="Proteomes" id="UP001652741">
    <property type="component" value="Chromosome ssa16"/>
</dbReference>
<dbReference type="AlphaFoldDB" id="A0A1S3MSH7"/>
<dbReference type="PROSITE" id="PS00028">
    <property type="entry name" value="ZINC_FINGER_C2H2_1"/>
    <property type="match status" value="1"/>
</dbReference>
<name>A0A1S3MSH7_SALSA</name>
<accession>A0A1S3MSH7</accession>
<dbReference type="RefSeq" id="XP_014006137.2">
    <property type="nucleotide sequence ID" value="XM_014150662.2"/>
</dbReference>
<dbReference type="PANTHER" id="PTHR37354:SF1">
    <property type="entry name" value="CHROMOSOME ALIGNMENT-MAINTAINING PHOSPHOPROTEIN 1"/>
    <property type="match status" value="1"/>
</dbReference>
<evidence type="ECO:0000259" key="3">
    <source>
        <dbReference type="PROSITE" id="PS50157"/>
    </source>
</evidence>
<feature type="compositionally biased region" description="Acidic residues" evidence="2">
    <location>
        <begin position="260"/>
        <end position="269"/>
    </location>
</feature>
<feature type="region of interest" description="Disordered" evidence="2">
    <location>
        <begin position="85"/>
        <end position="106"/>
    </location>
</feature>
<dbReference type="GO" id="GO:0051315">
    <property type="term" value="P:attachment of mitotic spindle microtubules to kinetochore"/>
    <property type="evidence" value="ECO:0007669"/>
    <property type="project" value="InterPro"/>
</dbReference>
<dbReference type="KEGG" id="sasa:106574666"/>
<gene>
    <name evidence="5" type="primary">LOC106574666</name>
</gene>
<evidence type="ECO:0000313" key="5">
    <source>
        <dbReference type="RefSeq" id="XP_014006137.2"/>
    </source>
</evidence>
<feature type="region of interest" description="Disordered" evidence="2">
    <location>
        <begin position="189"/>
        <end position="314"/>
    </location>
</feature>
<evidence type="ECO:0000256" key="1">
    <source>
        <dbReference type="PROSITE-ProRule" id="PRU00042"/>
    </source>
</evidence>